<reference evidence="1" key="1">
    <citation type="submission" date="2018-06" db="EMBL/GenBank/DDBJ databases">
        <authorList>
            <person name="Zhirakovskaya E."/>
        </authorList>
    </citation>
    <scope>NUCLEOTIDE SEQUENCE</scope>
</reference>
<sequence>MANGNMKTSTIAFIALLFWVNVSHAYNGYVDQVRVVDNKGSTLYFVSMVNKLLPDGSPDRTSNITYTRCGTPSNVFVLPNSSLTGGINKELLASVLVAKVTKAQVEFQVSSCDSVGREVLKIFEF</sequence>
<accession>A0A3B0YSY4</accession>
<protein>
    <submittedName>
        <fullName evidence="1">Uncharacterized protein</fullName>
    </submittedName>
</protein>
<organism evidence="1">
    <name type="scientific">hydrothermal vent metagenome</name>
    <dbReference type="NCBI Taxonomy" id="652676"/>
    <lineage>
        <taxon>unclassified sequences</taxon>
        <taxon>metagenomes</taxon>
        <taxon>ecological metagenomes</taxon>
    </lineage>
</organism>
<dbReference type="EMBL" id="UOFK01000325">
    <property type="protein sequence ID" value="VAW82581.1"/>
    <property type="molecule type" value="Genomic_DNA"/>
</dbReference>
<name>A0A3B0YSY4_9ZZZZ</name>
<dbReference type="AlphaFoldDB" id="A0A3B0YSY4"/>
<proteinExistence type="predicted"/>
<gene>
    <name evidence="1" type="ORF">MNBD_GAMMA13-283</name>
</gene>
<evidence type="ECO:0000313" key="1">
    <source>
        <dbReference type="EMBL" id="VAW82581.1"/>
    </source>
</evidence>